<dbReference type="AlphaFoldDB" id="A0A9N8P4K2"/>
<feature type="compositionally biased region" description="Acidic residues" evidence="1">
    <location>
        <begin position="160"/>
        <end position="175"/>
    </location>
</feature>
<accession>A0A9N8P4K2</accession>
<comment type="caution">
    <text evidence="2">The sequence shown here is derived from an EMBL/GenBank/DDBJ whole genome shotgun (WGS) entry which is preliminary data.</text>
</comment>
<dbReference type="EMBL" id="CAIJEN010000001">
    <property type="protein sequence ID" value="CAD0081712.1"/>
    <property type="molecule type" value="Genomic_DNA"/>
</dbReference>
<feature type="region of interest" description="Disordered" evidence="1">
    <location>
        <begin position="157"/>
        <end position="195"/>
    </location>
</feature>
<evidence type="ECO:0000313" key="3">
    <source>
        <dbReference type="Proteomes" id="UP000716446"/>
    </source>
</evidence>
<protein>
    <submittedName>
        <fullName evidence="2">Uncharacterized protein</fullName>
    </submittedName>
</protein>
<keyword evidence="3" id="KW-1185">Reference proteome</keyword>
<gene>
    <name evidence="2" type="ORF">AWRI4619_LOCUS279</name>
</gene>
<name>A0A9N8P4K2_9PEZI</name>
<proteinExistence type="predicted"/>
<organism evidence="2 3">
    <name type="scientific">Aureobasidium vineae</name>
    <dbReference type="NCBI Taxonomy" id="2773715"/>
    <lineage>
        <taxon>Eukaryota</taxon>
        <taxon>Fungi</taxon>
        <taxon>Dikarya</taxon>
        <taxon>Ascomycota</taxon>
        <taxon>Pezizomycotina</taxon>
        <taxon>Dothideomycetes</taxon>
        <taxon>Dothideomycetidae</taxon>
        <taxon>Dothideales</taxon>
        <taxon>Saccotheciaceae</taxon>
        <taxon>Aureobasidium</taxon>
    </lineage>
</organism>
<dbReference type="Proteomes" id="UP000716446">
    <property type="component" value="Unassembled WGS sequence"/>
</dbReference>
<evidence type="ECO:0000313" key="2">
    <source>
        <dbReference type="EMBL" id="CAD0081712.1"/>
    </source>
</evidence>
<evidence type="ECO:0000256" key="1">
    <source>
        <dbReference type="SAM" id="MobiDB-lite"/>
    </source>
</evidence>
<reference evidence="2" key="1">
    <citation type="submission" date="2020-06" db="EMBL/GenBank/DDBJ databases">
        <authorList>
            <person name="Onetto C."/>
        </authorList>
    </citation>
    <scope>NUCLEOTIDE SEQUENCE</scope>
</reference>
<sequence>MNLLKERYGINPAVAAMEARSAAETALLSVTRQDWKGAMDKLKKVRAMIYEDNEEAALWNAEVEEWRRMMDASKQRQKQEIESRLAAAQPWVKRLWEEDQGKKSWGYAVFRDPEAVNEEYGSRMNDALMHAREAIGCGDTIAARWRLQNFDWPSIAALDQDTDTQTDGESTETVDEEPKHEEPQVVSDDQDSFDKEATSQLEANFQVLRERFKVLRKRASGRQIATVTQTDRAALQSGILRNVFIVINQPCVDSLFSDSANVDDMWIWAVDPDYIQPATTDTPDAPSDQYRGYLRVRLQQLVNNFFDARRFLDNYYSMEALWQAAQPSKNQAFVSVREPEQKLWMMSRSIGSGIRPEGVVRATAKLLY</sequence>